<dbReference type="Pfam" id="PF21365">
    <property type="entry name" value="Glyco_hydro_31_3rd"/>
    <property type="match status" value="1"/>
</dbReference>
<dbReference type="Gene3D" id="2.60.40.1180">
    <property type="entry name" value="Golgi alpha-mannosidase II"/>
    <property type="match status" value="1"/>
</dbReference>
<sequence>MNTTTYTYYSYNARLFVALAPYRRKILTCESATRGWPLLRAPVMYHPTDLVARRIRHESFYLGPDLYVAPVLDARTFALDVYLPGGEGTFTHVWSGTRYTGGQHVTVATPYGKPAVFVVNDAETPELESFWAFVRRENGTVLSV</sequence>
<reference evidence="2 3" key="1">
    <citation type="journal article" date="2018" name="IMA Fungus">
        <title>IMA Genome-F 10: Nine draft genome sequences of Claviceps purpurea s.lat., including C. arundinis, C. humidiphila, and C. cf. spartinae, pseudomolecules for the pitch canker pathogen Fusarium circinatum, draft genome of Davidsoniella eucalypti, Grosmannia galeiformis, Quambalaria eucalypti, and Teratosphaeria destructans.</title>
        <authorList>
            <person name="Wingfield B.D."/>
            <person name="Liu M."/>
            <person name="Nguyen H.D."/>
            <person name="Lane F.A."/>
            <person name="Morgan S.W."/>
            <person name="De Vos L."/>
            <person name="Wilken P.M."/>
            <person name="Duong T.A."/>
            <person name="Aylward J."/>
            <person name="Coetzee M.P."/>
            <person name="Dadej K."/>
            <person name="De Beer Z.W."/>
            <person name="Findlay W."/>
            <person name="Havenga M."/>
            <person name="Kolarik M."/>
            <person name="Menzies J.G."/>
            <person name="Naidoo K."/>
            <person name="Pochopski O."/>
            <person name="Shoukouhi P."/>
            <person name="Santana Q.C."/>
            <person name="Seifert K.A."/>
            <person name="Soal N."/>
            <person name="Steenkamp E.T."/>
            <person name="Tatham C.T."/>
            <person name="van der Nest M.A."/>
            <person name="Wingfield M.J."/>
        </authorList>
    </citation>
    <scope>NUCLEOTIDE SEQUENCE [LARGE SCALE GENOMIC DNA]</scope>
    <source>
        <strain evidence="2">CMW44962</strain>
    </source>
</reference>
<dbReference type="InterPro" id="IPR013780">
    <property type="entry name" value="Glyco_hydro_b"/>
</dbReference>
<dbReference type="PANTHER" id="PTHR46959:SF2">
    <property type="entry name" value="SULFOQUINOVOSIDASE"/>
    <property type="match status" value="1"/>
</dbReference>
<dbReference type="InterPro" id="IPR048395">
    <property type="entry name" value="Glyco_hydro_31_C"/>
</dbReference>
<keyword evidence="3" id="KW-1185">Reference proteome</keyword>
<protein>
    <submittedName>
        <fullName evidence="2">Glycoside hydrolase family 31 protein</fullName>
    </submittedName>
</protein>
<dbReference type="EMBL" id="RIBY02002001">
    <property type="protein sequence ID" value="KAH9826341.1"/>
    <property type="molecule type" value="Genomic_DNA"/>
</dbReference>
<dbReference type="SUPFAM" id="SSF51011">
    <property type="entry name" value="Glycosyl hydrolase domain"/>
    <property type="match status" value="1"/>
</dbReference>
<dbReference type="PANTHER" id="PTHR46959">
    <property type="entry name" value="SULFOQUINOVOSIDASE"/>
    <property type="match status" value="1"/>
</dbReference>
<evidence type="ECO:0000313" key="2">
    <source>
        <dbReference type="EMBL" id="KAH9826341.1"/>
    </source>
</evidence>
<keyword evidence="2" id="KW-0378">Hydrolase</keyword>
<accession>A0A9W7W174</accession>
<dbReference type="GO" id="GO:0016787">
    <property type="term" value="F:hydrolase activity"/>
    <property type="evidence" value="ECO:0007669"/>
    <property type="project" value="UniProtKB-KW"/>
</dbReference>
<gene>
    <name evidence="2" type="ORF">Tdes44962_MAKER03601</name>
</gene>
<comment type="caution">
    <text evidence="2">The sequence shown here is derived from an EMBL/GenBank/DDBJ whole genome shotgun (WGS) entry which is preliminary data.</text>
</comment>
<dbReference type="OrthoDB" id="10070917at2759"/>
<proteinExistence type="predicted"/>
<feature type="domain" description="Glycosyl hydrolase family 31 C-terminal" evidence="1">
    <location>
        <begin position="35"/>
        <end position="118"/>
    </location>
</feature>
<evidence type="ECO:0000313" key="3">
    <source>
        <dbReference type="Proteomes" id="UP001138500"/>
    </source>
</evidence>
<organism evidence="2 3">
    <name type="scientific">Teratosphaeria destructans</name>
    <dbReference type="NCBI Taxonomy" id="418781"/>
    <lineage>
        <taxon>Eukaryota</taxon>
        <taxon>Fungi</taxon>
        <taxon>Dikarya</taxon>
        <taxon>Ascomycota</taxon>
        <taxon>Pezizomycotina</taxon>
        <taxon>Dothideomycetes</taxon>
        <taxon>Dothideomycetidae</taxon>
        <taxon>Mycosphaerellales</taxon>
        <taxon>Teratosphaeriaceae</taxon>
        <taxon>Teratosphaeria</taxon>
    </lineage>
</organism>
<dbReference type="AlphaFoldDB" id="A0A9W7W174"/>
<dbReference type="InterPro" id="IPR052990">
    <property type="entry name" value="Sulfoquinovosidase_GH31"/>
</dbReference>
<name>A0A9W7W174_9PEZI</name>
<evidence type="ECO:0000259" key="1">
    <source>
        <dbReference type="Pfam" id="PF21365"/>
    </source>
</evidence>
<dbReference type="Proteomes" id="UP001138500">
    <property type="component" value="Unassembled WGS sequence"/>
</dbReference>
<reference evidence="2 3" key="2">
    <citation type="journal article" date="2021" name="Curr. Genet.">
        <title>Genetic response to nitrogen starvation in the aggressive Eucalyptus foliar pathogen Teratosphaeria destructans.</title>
        <authorList>
            <person name="Havenga M."/>
            <person name="Wingfield B.D."/>
            <person name="Wingfield M.J."/>
            <person name="Dreyer L.L."/>
            <person name="Roets F."/>
            <person name="Aylward J."/>
        </authorList>
    </citation>
    <scope>NUCLEOTIDE SEQUENCE [LARGE SCALE GENOMIC DNA]</scope>
    <source>
        <strain evidence="2">CMW44962</strain>
    </source>
</reference>